<dbReference type="Proteomes" id="UP000295391">
    <property type="component" value="Unassembled WGS sequence"/>
</dbReference>
<dbReference type="GO" id="GO:0004300">
    <property type="term" value="F:enoyl-CoA hydratase activity"/>
    <property type="evidence" value="ECO:0007669"/>
    <property type="project" value="UniProtKB-ARBA"/>
</dbReference>
<dbReference type="InterPro" id="IPR036291">
    <property type="entry name" value="NAD(P)-bd_dom_sf"/>
</dbReference>
<dbReference type="Gene3D" id="3.90.226.10">
    <property type="entry name" value="2-enoyl-CoA Hydratase, Chain A, domain 1"/>
    <property type="match status" value="1"/>
</dbReference>
<gene>
    <name evidence="15" type="ORF">ATL17_2370</name>
</gene>
<comment type="subcellular location">
    <subcellularLocation>
        <location evidence="1">Peroxisome</location>
    </subcellularLocation>
</comment>
<evidence type="ECO:0000259" key="13">
    <source>
        <dbReference type="Pfam" id="PF00725"/>
    </source>
</evidence>
<dbReference type="UniPathway" id="UPA00659"/>
<evidence type="ECO:0000256" key="11">
    <source>
        <dbReference type="ARBA" id="ARBA00023268"/>
    </source>
</evidence>
<evidence type="ECO:0000256" key="10">
    <source>
        <dbReference type="ARBA" id="ARBA00023239"/>
    </source>
</evidence>
<evidence type="ECO:0000256" key="8">
    <source>
        <dbReference type="ARBA" id="ARBA00023140"/>
    </source>
</evidence>
<accession>A0A4R6VQ20</accession>
<evidence type="ECO:0000256" key="1">
    <source>
        <dbReference type="ARBA" id="ARBA00004275"/>
    </source>
</evidence>
<dbReference type="InterPro" id="IPR006108">
    <property type="entry name" value="3HC_DH_C"/>
</dbReference>
<evidence type="ECO:0000313" key="15">
    <source>
        <dbReference type="EMBL" id="TDQ64353.1"/>
    </source>
</evidence>
<dbReference type="InterPro" id="IPR008927">
    <property type="entry name" value="6-PGluconate_DH-like_C_sf"/>
</dbReference>
<name>A0A4R6VQ20_9HYPH</name>
<evidence type="ECO:0000256" key="6">
    <source>
        <dbReference type="ARBA" id="ARBA00023027"/>
    </source>
</evidence>
<keyword evidence="9" id="KW-0413">Isomerase</keyword>
<feature type="domain" description="3-hydroxyacyl-CoA dehydrogenase C-terminal" evidence="13">
    <location>
        <begin position="470"/>
        <end position="563"/>
    </location>
</feature>
<keyword evidence="8" id="KW-0576">Peroxisome</keyword>
<keyword evidence="3" id="KW-0276">Fatty acid metabolism</keyword>
<keyword evidence="16" id="KW-1185">Reference proteome</keyword>
<keyword evidence="5" id="KW-0560">Oxidoreductase</keyword>
<sequence length="677" mass="73221">MSDVVRVDIQDQVARVEINNPPVNATGQAVRQGLLDAVAQIEQAGAKAAIVYGAGRTFVAGGDISEFGKPPQLPHLPDVYQAIEDSSVPWIAAVHGTTLGGGFELAMACAFRLAQKGTRFGLPEVNLGLVPGAGGSQRLPRLIGVDTAIDLATTGKMIDAAELKELGGLDGVFDGDPLEAGIAFAADLPVRPTKVSAREVAPVNSDYFAQKRAEIKKRAKGQSSPLDNLKAIEWAATLPFAEGQPKERRLHLDLRDSAQSQALRHVFFAERAVSKPKAIEGGTPIEITTICVVGGGLMGAGIAFACLQAGYQVILIERDDDAAKAGQDRIAGLIEGGIKRGKISEEKATKLRSALSASSDYAASAPADLAIEAVFEDLAVKQAVFQSLAAHMRKDAILATNTSYLDPTQIFEGIDNPARLIGLHFFSPAHIMKLLEIVKLPTTSKDVLATGFDLGKRLRKVGVLSGICDGFIGNRILSAYRRQADYLLMDGCTPRQIDRAMRDFGMPMGPYELQDLTGLQIAWANRKRQAATRPAEERYVRIGDLLCEAERFGQRSQKGWYKYEEGDRTPQDDPFVTDLIVEEAASVGLTRRDFTDQEIVDRLMAVMINEGALIVEEGIAERDLDVDLVKIHGYGFPRWRGGPMHYGEQIGMDKVKHAMANVVAQSPNSWRVAGRLS</sequence>
<dbReference type="FunFam" id="1.10.1040.50:FF:000006">
    <property type="entry name" value="Peroxisomal bifunctional enzyme"/>
    <property type="match status" value="1"/>
</dbReference>
<dbReference type="OrthoDB" id="9771883at2"/>
<keyword evidence="6" id="KW-0520">NAD</keyword>
<dbReference type="Pfam" id="PF00725">
    <property type="entry name" value="3HCDH"/>
    <property type="match status" value="1"/>
</dbReference>
<proteinExistence type="predicted"/>
<dbReference type="FunFam" id="3.40.50.720:FF:000009">
    <property type="entry name" value="Fatty oxidation complex, alpha subunit"/>
    <property type="match status" value="1"/>
</dbReference>
<evidence type="ECO:0000256" key="7">
    <source>
        <dbReference type="ARBA" id="ARBA00023098"/>
    </source>
</evidence>
<protein>
    <submittedName>
        <fullName evidence="15">Short chain enoyl-CoA hydratase /3-hydroxyacyl-CoA dehydrogenase</fullName>
    </submittedName>
</protein>
<dbReference type="InterPro" id="IPR029045">
    <property type="entry name" value="ClpP/crotonase-like_dom_sf"/>
</dbReference>
<keyword evidence="10" id="KW-0456">Lyase</keyword>
<feature type="domain" description="3-hydroxyacyl-CoA dehydrogenase NAD binding" evidence="14">
    <location>
        <begin position="289"/>
        <end position="464"/>
    </location>
</feature>
<comment type="catalytic activity">
    <reaction evidence="12">
        <text>a (3S)-3-hydroxyacyl-CoA + NAD(+) = a 3-oxoacyl-CoA + NADH + H(+)</text>
        <dbReference type="Rhea" id="RHEA:22432"/>
        <dbReference type="ChEBI" id="CHEBI:15378"/>
        <dbReference type="ChEBI" id="CHEBI:57318"/>
        <dbReference type="ChEBI" id="CHEBI:57540"/>
        <dbReference type="ChEBI" id="CHEBI:57945"/>
        <dbReference type="ChEBI" id="CHEBI:90726"/>
        <dbReference type="EC" id="1.1.1.35"/>
    </reaction>
</comment>
<dbReference type="GO" id="GO:0006635">
    <property type="term" value="P:fatty acid beta-oxidation"/>
    <property type="evidence" value="ECO:0007669"/>
    <property type="project" value="UniProtKB-UniPathway"/>
</dbReference>
<dbReference type="GO" id="GO:0003857">
    <property type="term" value="F:(3S)-3-hydroxyacyl-CoA dehydrogenase (NAD+) activity"/>
    <property type="evidence" value="ECO:0007669"/>
    <property type="project" value="UniProtKB-EC"/>
</dbReference>
<evidence type="ECO:0000256" key="3">
    <source>
        <dbReference type="ARBA" id="ARBA00022832"/>
    </source>
</evidence>
<dbReference type="AlphaFoldDB" id="A0A4R6VQ20"/>
<dbReference type="Pfam" id="PF00378">
    <property type="entry name" value="ECH_1"/>
    <property type="match status" value="1"/>
</dbReference>
<dbReference type="GO" id="GO:0016853">
    <property type="term" value="F:isomerase activity"/>
    <property type="evidence" value="ECO:0007669"/>
    <property type="project" value="UniProtKB-KW"/>
</dbReference>
<keyword evidence="7" id="KW-0443">Lipid metabolism</keyword>
<dbReference type="SUPFAM" id="SSF52096">
    <property type="entry name" value="ClpP/crotonase"/>
    <property type="match status" value="1"/>
</dbReference>
<comment type="pathway">
    <text evidence="2">Lipid metabolism; fatty acid beta-oxidation.</text>
</comment>
<evidence type="ECO:0000313" key="16">
    <source>
        <dbReference type="Proteomes" id="UP000295391"/>
    </source>
</evidence>
<dbReference type="EMBL" id="SNYR01000002">
    <property type="protein sequence ID" value="TDQ64353.1"/>
    <property type="molecule type" value="Genomic_DNA"/>
</dbReference>
<dbReference type="SUPFAM" id="SSF51735">
    <property type="entry name" value="NAD(P)-binding Rossmann-fold domains"/>
    <property type="match status" value="1"/>
</dbReference>
<evidence type="ECO:0000256" key="4">
    <source>
        <dbReference type="ARBA" id="ARBA00022963"/>
    </source>
</evidence>
<reference evidence="15 16" key="1">
    <citation type="submission" date="2019-03" db="EMBL/GenBank/DDBJ databases">
        <title>Genomic Encyclopedia of Type Strains, Phase III (KMG-III): the genomes of soil and plant-associated and newly described type strains.</title>
        <authorList>
            <person name="Whitman W."/>
        </authorList>
    </citation>
    <scope>NUCLEOTIDE SEQUENCE [LARGE SCALE GENOMIC DNA]</scope>
    <source>
        <strain evidence="15 16">CGMCC 1.7002</strain>
    </source>
</reference>
<keyword evidence="4" id="KW-0442">Lipid degradation</keyword>
<keyword evidence="11" id="KW-0511">Multifunctional enzyme</keyword>
<evidence type="ECO:0000259" key="14">
    <source>
        <dbReference type="Pfam" id="PF02737"/>
    </source>
</evidence>
<dbReference type="Gene3D" id="3.40.50.720">
    <property type="entry name" value="NAD(P)-binding Rossmann-like Domain"/>
    <property type="match status" value="1"/>
</dbReference>
<dbReference type="GO" id="GO:0070403">
    <property type="term" value="F:NAD+ binding"/>
    <property type="evidence" value="ECO:0007669"/>
    <property type="project" value="InterPro"/>
</dbReference>
<comment type="caution">
    <text evidence="15">The sequence shown here is derived from an EMBL/GenBank/DDBJ whole genome shotgun (WGS) entry which is preliminary data.</text>
</comment>
<organism evidence="15 16">
    <name type="scientific">Maritalea mobilis</name>
    <dbReference type="NCBI Taxonomy" id="483324"/>
    <lineage>
        <taxon>Bacteria</taxon>
        <taxon>Pseudomonadati</taxon>
        <taxon>Pseudomonadota</taxon>
        <taxon>Alphaproteobacteria</taxon>
        <taxon>Hyphomicrobiales</taxon>
        <taxon>Devosiaceae</taxon>
        <taxon>Maritalea</taxon>
    </lineage>
</organism>
<evidence type="ECO:0000256" key="2">
    <source>
        <dbReference type="ARBA" id="ARBA00005005"/>
    </source>
</evidence>
<dbReference type="InterPro" id="IPR001753">
    <property type="entry name" value="Enoyl-CoA_hydra/iso"/>
</dbReference>
<dbReference type="Gene3D" id="1.10.1040.50">
    <property type="match status" value="1"/>
</dbReference>
<dbReference type="PANTHER" id="PTHR23309">
    <property type="entry name" value="3-HYDROXYACYL-COA DEHYROGENASE"/>
    <property type="match status" value="1"/>
</dbReference>
<dbReference type="Pfam" id="PF02737">
    <property type="entry name" value="3HCDH_N"/>
    <property type="match status" value="1"/>
</dbReference>
<dbReference type="RefSeq" id="WP_133572964.1">
    <property type="nucleotide sequence ID" value="NZ_SNYR01000002.1"/>
</dbReference>
<evidence type="ECO:0000256" key="12">
    <source>
        <dbReference type="ARBA" id="ARBA00049556"/>
    </source>
</evidence>
<evidence type="ECO:0000256" key="5">
    <source>
        <dbReference type="ARBA" id="ARBA00023002"/>
    </source>
</evidence>
<dbReference type="SUPFAM" id="SSF48179">
    <property type="entry name" value="6-phosphogluconate dehydrogenase C-terminal domain-like"/>
    <property type="match status" value="2"/>
</dbReference>
<dbReference type="InterPro" id="IPR006176">
    <property type="entry name" value="3-OHacyl-CoA_DH_NAD-bd"/>
</dbReference>
<evidence type="ECO:0000256" key="9">
    <source>
        <dbReference type="ARBA" id="ARBA00023235"/>
    </source>
</evidence>
<dbReference type="CDD" id="cd06558">
    <property type="entry name" value="crotonase-like"/>
    <property type="match status" value="1"/>
</dbReference>